<evidence type="ECO:0000256" key="4">
    <source>
        <dbReference type="ARBA" id="ARBA00022801"/>
    </source>
</evidence>
<accession>A0ABV9NM13</accession>
<dbReference type="PANTHER" id="PTHR22993">
    <property type="entry name" value="FORMAMIDOPYRIMIDINE-DNA GLYCOSYLASE"/>
    <property type="match status" value="1"/>
</dbReference>
<dbReference type="SMART" id="SM01232">
    <property type="entry name" value="H2TH"/>
    <property type="match status" value="1"/>
</dbReference>
<evidence type="ECO:0000256" key="2">
    <source>
        <dbReference type="ARBA" id="ARBA00009409"/>
    </source>
</evidence>
<dbReference type="InterPro" id="IPR015886">
    <property type="entry name" value="H2TH_FPG"/>
</dbReference>
<comment type="caution">
    <text evidence="11">The sequence shown here is derived from an EMBL/GenBank/DDBJ whole genome shotgun (WGS) entry which is preliminary data.</text>
</comment>
<dbReference type="PANTHER" id="PTHR22993:SF9">
    <property type="entry name" value="FORMAMIDOPYRIMIDINE-DNA GLYCOSYLASE"/>
    <property type="match status" value="1"/>
</dbReference>
<dbReference type="Proteomes" id="UP001595892">
    <property type="component" value="Unassembled WGS sequence"/>
</dbReference>
<dbReference type="Pfam" id="PF01149">
    <property type="entry name" value="Fapy_DNA_glyco"/>
    <property type="match status" value="1"/>
</dbReference>
<dbReference type="Gene3D" id="1.10.8.50">
    <property type="match status" value="1"/>
</dbReference>
<evidence type="ECO:0000256" key="8">
    <source>
        <dbReference type="ARBA" id="ARBA00023268"/>
    </source>
</evidence>
<keyword evidence="6" id="KW-0234">DNA repair</keyword>
<dbReference type="InterPro" id="IPR035937">
    <property type="entry name" value="FPG_N"/>
</dbReference>
<evidence type="ECO:0000256" key="5">
    <source>
        <dbReference type="ARBA" id="ARBA00023125"/>
    </source>
</evidence>
<keyword evidence="7" id="KW-0456">Lyase</keyword>
<protein>
    <submittedName>
        <fullName evidence="11">DNA-formamidopyrimidine glycosylase family protein</fullName>
    </submittedName>
</protein>
<keyword evidence="8" id="KW-0511">Multifunctional enzyme</keyword>
<evidence type="ECO:0000259" key="10">
    <source>
        <dbReference type="PROSITE" id="PS51068"/>
    </source>
</evidence>
<evidence type="ECO:0000313" key="11">
    <source>
        <dbReference type="EMBL" id="MFC4728624.1"/>
    </source>
</evidence>
<dbReference type="EMBL" id="JBHSGG010000029">
    <property type="protein sequence ID" value="MFC4728624.1"/>
    <property type="molecule type" value="Genomic_DNA"/>
</dbReference>
<gene>
    <name evidence="11" type="ORF">ACFO3Q_10635</name>
</gene>
<keyword evidence="5" id="KW-0238">DNA-binding</keyword>
<evidence type="ECO:0000313" key="12">
    <source>
        <dbReference type="Proteomes" id="UP001595892"/>
    </source>
</evidence>
<keyword evidence="12" id="KW-1185">Reference proteome</keyword>
<organism evidence="11 12">
    <name type="scientific">Coralloluteibacterium thermophilum</name>
    <dbReference type="NCBI Taxonomy" id="2707049"/>
    <lineage>
        <taxon>Bacteria</taxon>
        <taxon>Pseudomonadati</taxon>
        <taxon>Pseudomonadota</taxon>
        <taxon>Gammaproteobacteria</taxon>
        <taxon>Lysobacterales</taxon>
        <taxon>Lysobacteraceae</taxon>
        <taxon>Coralloluteibacterium</taxon>
    </lineage>
</organism>
<evidence type="ECO:0000256" key="6">
    <source>
        <dbReference type="ARBA" id="ARBA00023204"/>
    </source>
</evidence>
<keyword evidence="3" id="KW-0227">DNA damage</keyword>
<dbReference type="InterPro" id="IPR010979">
    <property type="entry name" value="Ribosomal_uS13-like_H2TH"/>
</dbReference>
<name>A0ABV9NM13_9GAMM</name>
<comment type="catalytic activity">
    <reaction evidence="1">
        <text>Hydrolysis of DNA containing ring-opened 7-methylguanine residues, releasing 2,6-diamino-4-hydroxy-5-(N-methyl)formamidopyrimidine.</text>
        <dbReference type="EC" id="3.2.2.23"/>
    </reaction>
</comment>
<dbReference type="InterPro" id="IPR012319">
    <property type="entry name" value="FPG_cat"/>
</dbReference>
<reference evidence="12" key="1">
    <citation type="journal article" date="2019" name="Int. J. Syst. Evol. Microbiol.">
        <title>The Global Catalogue of Microorganisms (GCM) 10K type strain sequencing project: providing services to taxonomists for standard genome sequencing and annotation.</title>
        <authorList>
            <consortium name="The Broad Institute Genomics Platform"/>
            <consortium name="The Broad Institute Genome Sequencing Center for Infectious Disease"/>
            <person name="Wu L."/>
            <person name="Ma J."/>
        </authorList>
    </citation>
    <scope>NUCLEOTIDE SEQUENCE [LARGE SCALE GENOMIC DNA]</scope>
    <source>
        <strain evidence="12">CGMCC 1.13574</strain>
    </source>
</reference>
<evidence type="ECO:0000256" key="1">
    <source>
        <dbReference type="ARBA" id="ARBA00001668"/>
    </source>
</evidence>
<evidence type="ECO:0000256" key="9">
    <source>
        <dbReference type="ARBA" id="ARBA00023295"/>
    </source>
</evidence>
<sequence length="245" mass="28125">MPEGPSLVILREALAPFVGRRVREVGGNTTRIDPQRLLGQPLTEVRTFGKQLLLAFPATVLRVHFLLFGSHRIDDPKPTPARLHLGFGTHALDLYGCSLRYIDTDLDAAYDWSVDVMADAWDPRAARRRLRARPDMLACDALLDQDLFAGVGNIIKNEVLFRIRVHPESRVGALPPRKLGDLVREARAYSFDFLAWKRDFVLARHWCVHNRQTCPRCHVPLHFVRHLGAARRRAFFCTRCQRLYR</sequence>
<evidence type="ECO:0000256" key="3">
    <source>
        <dbReference type="ARBA" id="ARBA00022763"/>
    </source>
</evidence>
<dbReference type="Pfam" id="PF06831">
    <property type="entry name" value="H2TH"/>
    <property type="match status" value="1"/>
</dbReference>
<dbReference type="SUPFAM" id="SSF81624">
    <property type="entry name" value="N-terminal domain of MutM-like DNA repair proteins"/>
    <property type="match status" value="1"/>
</dbReference>
<evidence type="ECO:0000256" key="7">
    <source>
        <dbReference type="ARBA" id="ARBA00023239"/>
    </source>
</evidence>
<dbReference type="SMART" id="SM00898">
    <property type="entry name" value="Fapy_DNA_glyco"/>
    <property type="match status" value="1"/>
</dbReference>
<dbReference type="Gene3D" id="3.20.190.10">
    <property type="entry name" value="MutM-like, N-terminal"/>
    <property type="match status" value="1"/>
</dbReference>
<dbReference type="RefSeq" id="WP_377004652.1">
    <property type="nucleotide sequence ID" value="NZ_JBHSGG010000029.1"/>
</dbReference>
<feature type="domain" description="Formamidopyrimidine-DNA glycosylase catalytic" evidence="10">
    <location>
        <begin position="2"/>
        <end position="88"/>
    </location>
</feature>
<comment type="similarity">
    <text evidence="2">Belongs to the FPG family.</text>
</comment>
<proteinExistence type="inferred from homology"/>
<keyword evidence="4" id="KW-0378">Hydrolase</keyword>
<dbReference type="PROSITE" id="PS51068">
    <property type="entry name" value="FPG_CAT"/>
    <property type="match status" value="1"/>
</dbReference>
<dbReference type="SUPFAM" id="SSF46946">
    <property type="entry name" value="S13-like H2TH domain"/>
    <property type="match status" value="1"/>
</dbReference>
<keyword evidence="9" id="KW-0326">Glycosidase</keyword>